<sequence length="42" mass="4812">MHVLILHSYDIDGILQWSVLPGAFEVNGEKPWKRFDGSTEEP</sequence>
<name>A0AAV5JTN2_9ROSI</name>
<proteinExistence type="predicted"/>
<protein>
    <submittedName>
        <fullName evidence="1">Uncharacterized protein</fullName>
    </submittedName>
</protein>
<comment type="caution">
    <text evidence="1">The sequence shown here is derived from an EMBL/GenBank/DDBJ whole genome shotgun (WGS) entry which is preliminary data.</text>
</comment>
<reference evidence="1 2" key="1">
    <citation type="journal article" date="2021" name="Commun. Biol.">
        <title>The genome of Shorea leprosula (Dipterocarpaceae) highlights the ecological relevance of drought in aseasonal tropical rainforests.</title>
        <authorList>
            <person name="Ng K.K.S."/>
            <person name="Kobayashi M.J."/>
            <person name="Fawcett J.A."/>
            <person name="Hatakeyama M."/>
            <person name="Paape T."/>
            <person name="Ng C.H."/>
            <person name="Ang C.C."/>
            <person name="Tnah L.H."/>
            <person name="Lee C.T."/>
            <person name="Nishiyama T."/>
            <person name="Sese J."/>
            <person name="O'Brien M.J."/>
            <person name="Copetti D."/>
            <person name="Mohd Noor M.I."/>
            <person name="Ong R.C."/>
            <person name="Putra M."/>
            <person name="Sireger I.Z."/>
            <person name="Indrioko S."/>
            <person name="Kosugi Y."/>
            <person name="Izuno A."/>
            <person name="Isagi Y."/>
            <person name="Lee S.L."/>
            <person name="Shimizu K.K."/>
        </authorList>
    </citation>
    <scope>NUCLEOTIDE SEQUENCE [LARGE SCALE GENOMIC DNA]</scope>
    <source>
        <strain evidence="1">214</strain>
    </source>
</reference>
<evidence type="ECO:0000313" key="1">
    <source>
        <dbReference type="EMBL" id="GKV17994.1"/>
    </source>
</evidence>
<evidence type="ECO:0000313" key="2">
    <source>
        <dbReference type="Proteomes" id="UP001054252"/>
    </source>
</evidence>
<keyword evidence="2" id="KW-1185">Reference proteome</keyword>
<dbReference type="Proteomes" id="UP001054252">
    <property type="component" value="Unassembled WGS sequence"/>
</dbReference>
<accession>A0AAV5JTN2</accession>
<gene>
    <name evidence="1" type="ORF">SLEP1_g28433</name>
</gene>
<organism evidence="1 2">
    <name type="scientific">Rubroshorea leprosula</name>
    <dbReference type="NCBI Taxonomy" id="152421"/>
    <lineage>
        <taxon>Eukaryota</taxon>
        <taxon>Viridiplantae</taxon>
        <taxon>Streptophyta</taxon>
        <taxon>Embryophyta</taxon>
        <taxon>Tracheophyta</taxon>
        <taxon>Spermatophyta</taxon>
        <taxon>Magnoliopsida</taxon>
        <taxon>eudicotyledons</taxon>
        <taxon>Gunneridae</taxon>
        <taxon>Pentapetalae</taxon>
        <taxon>rosids</taxon>
        <taxon>malvids</taxon>
        <taxon>Malvales</taxon>
        <taxon>Dipterocarpaceae</taxon>
        <taxon>Rubroshorea</taxon>
    </lineage>
</organism>
<dbReference type="AlphaFoldDB" id="A0AAV5JTN2"/>
<dbReference type="EMBL" id="BPVZ01000049">
    <property type="protein sequence ID" value="GKV17994.1"/>
    <property type="molecule type" value="Genomic_DNA"/>
</dbReference>